<dbReference type="CDD" id="cd15482">
    <property type="entry name" value="Sialidase_non-viral"/>
    <property type="match status" value="1"/>
</dbReference>
<dbReference type="Pfam" id="PF00319">
    <property type="entry name" value="SRF-TF"/>
    <property type="match status" value="1"/>
</dbReference>
<protein>
    <submittedName>
        <fullName evidence="13">Vacuolar protein sorting/targeting protein PEP1</fullName>
    </submittedName>
</protein>
<evidence type="ECO:0000256" key="2">
    <source>
        <dbReference type="ARBA" id="ARBA00004370"/>
    </source>
</evidence>
<dbReference type="InterPro" id="IPR031777">
    <property type="entry name" value="Sortilin_C"/>
</dbReference>
<feature type="transmembrane region" description="Helical" evidence="11">
    <location>
        <begin position="1866"/>
        <end position="1887"/>
    </location>
</feature>
<feature type="domain" description="MADS-box" evidence="12">
    <location>
        <begin position="1"/>
        <end position="61"/>
    </location>
</feature>
<dbReference type="Gene3D" id="3.40.1810.10">
    <property type="entry name" value="Transcription factor, MADS-box"/>
    <property type="match status" value="1"/>
</dbReference>
<keyword evidence="3" id="KW-0677">Repeat</keyword>
<dbReference type="GO" id="GO:0003677">
    <property type="term" value="F:DNA binding"/>
    <property type="evidence" value="ECO:0007669"/>
    <property type="project" value="UniProtKB-KW"/>
</dbReference>
<evidence type="ECO:0000256" key="7">
    <source>
        <dbReference type="ARBA" id="ARBA00023163"/>
    </source>
</evidence>
<keyword evidence="5" id="KW-0238">DNA-binding</keyword>
<name>A0AAF0IPS6_9BASI</name>
<organism evidence="13 14">
    <name type="scientific">Malassezia brasiliensis</name>
    <dbReference type="NCBI Taxonomy" id="1821822"/>
    <lineage>
        <taxon>Eukaryota</taxon>
        <taxon>Fungi</taxon>
        <taxon>Dikarya</taxon>
        <taxon>Basidiomycota</taxon>
        <taxon>Ustilaginomycotina</taxon>
        <taxon>Malasseziomycetes</taxon>
        <taxon>Malasseziales</taxon>
        <taxon>Malasseziaceae</taxon>
        <taxon>Malassezia</taxon>
    </lineage>
</organism>
<feature type="compositionally biased region" description="Polar residues" evidence="10">
    <location>
        <begin position="331"/>
        <end position="342"/>
    </location>
</feature>
<dbReference type="PANTHER" id="PTHR12106">
    <property type="entry name" value="SORTILIN RELATED"/>
    <property type="match status" value="1"/>
</dbReference>
<dbReference type="SMART" id="SM00432">
    <property type="entry name" value="MADS"/>
    <property type="match status" value="1"/>
</dbReference>
<dbReference type="GO" id="GO:0005794">
    <property type="term" value="C:Golgi apparatus"/>
    <property type="evidence" value="ECO:0007669"/>
    <property type="project" value="TreeGrafter"/>
</dbReference>
<evidence type="ECO:0000256" key="10">
    <source>
        <dbReference type="SAM" id="MobiDB-lite"/>
    </source>
</evidence>
<evidence type="ECO:0000256" key="6">
    <source>
        <dbReference type="ARBA" id="ARBA00023136"/>
    </source>
</evidence>
<dbReference type="InterPro" id="IPR006581">
    <property type="entry name" value="VPS10"/>
</dbReference>
<dbReference type="SUPFAM" id="SSF110296">
    <property type="entry name" value="Oligoxyloglucan reducing end-specific cellobiohydrolase"/>
    <property type="match status" value="2"/>
</dbReference>
<dbReference type="PROSITE" id="PS50066">
    <property type="entry name" value="MADS_BOX_2"/>
    <property type="match status" value="1"/>
</dbReference>
<sequence>MGRKKIKIEPIEGDRNRSATYLKRKYGLFKKAYELSVLTDSDIAVIVFGRNGKLAEFCSGDMDDFLLRYTEYSGTVERRRPEHFAGDAPHGASETHDEPHVPSCNSVVHEQARPHLRADLRARLERRRRSSDTATDNENAPPYTLASHAARAAQASEAYAQTPLGKRKDMSIEVPPSVPSNFVGAKGVAVRMANSWDGGGTRAVNVANPEAPLNDDAAYARRWSSGRDDFAPAPYMQQPSARRLSGTPMTAPEMAVQEAQERMLQPPSLPQHAPSPQPPHARHGAAPPVHGVDTPPPPTHFSALAMPPNPSFALPMNVNFLDPAPSPTRPETPNTNATTPKPSNLIVLPSNVSSPHDRIDTGGVLASPLTPIHPSFPASIAQPIDASYHPAHRNMKVSPVMGVQSAHGLSSPLPPEMKRYLPGPGADMYFAPFEKTSAPAVPRATHEHGMPVQAGSNPGLVLPPDTPLSPTDGANAPAASWTTHDAAWRLRAPLLACLLLAVLACVGGVGAREPKVTASSFANLPAKVSYFDDSSVVLWHDADAGIVYRSANEGKTWEAVKGPRAGAAYLLIEHPYDPKQAFILSNAQEHWRTRDRGATWQHFRTPDPPAIRTGVPLDFHADAQHREYILYTGRRCTAGLPWQRSMCHDVVYYTTDAFASVHLAMELVLHCSWAKTTPELNVPNSAMQRVFCIAWDESANNRAANAGSSKTRLYESDDFFQTKRLVDLGLGRDARGFMGLGASRRYLIAALQAPGTARELALYVTLDAVHWHRAHFPHGQLLHENAYTVLDGPRFHLLVDVLDAATQTGSLFLSDGTGTNFTLGLHGTQRNAQGVVDYEHLANMDGIAIANVRSEPGAHVRVKTMITRDEGSHWAYLRAPARDVDGHKIGCNVADTAQCSLHLHALVRPHNAGRVFSSAAPGLVMGVGSVGASLRPYADCDTFLSTDAGATWRMVARHPHKYEFGDQGGVLVLVPDTGATDVLRYSFDYGASWRTLRLGTSVTPFVLTTIPDSTALKFLLIGSRARGTAHDTQRHVALFVDFAPVQKRKCTARDLEKWYPSGTDGPCILGHRQWYMRRRADADCVVLEKFRDPVGHEDACVCTPADYECDMHFVARDGACVPEGALPVPEGACQRKGDTFLGPSGYRKVPGNTCTVPAGQRALDAPVTRACADAAPGVPPGAAPGAVQQRRFAFPAPIADVLHFQRSPHIVVRLQDGQVFQSSDDGGTWHALHLLIAHFAEKRALALVPHAHDRQRAYIVSDSQAVFYTLDGGVHWAWFTAPLPPNTFALDVLDFHPTRPDYLLWTGSRDCGADARGAPCHAEVSYSLDNGAHWKRVETWARKCAWLLDTRFRAADARAILCERYRDKRGAQPLQHTGERALQLVLGNDLYRKQRVLFDNVLGFSVFEEYLLVAEVVGAPAVLQMHVSLDAEHYAAVQLPPQLELANHAFTVLDSVTRAVFLHVSTQTAQRREWGDLVKSNSNGTYYALSLQRVNRDAHGYVDFEKMQGIDGIALANVVANPDQAAVSGQKALQTRITHNDGGRWAELVPPARDALGAPYACDAVGCSLHLHGVLERPDVQMTTSTPVAAGFMLGVGNVGRALVPYRDGDTFLTRDAGFTWEEVHKDAHKWAFGDHGALLLLVDDERPTDEVLYSLDQGRTWTAFKLGERMRVLTIDAVPEESKRRFVLFGHTTHAQPRALSVFLDFAAVLPRKCVFDNNTEKSDFERWSPSEQREETCLFGARRWYWRRKRERTCYVGDDVPALPVTYETCACTDADFEWYVPLSPSAFNHYRDPTTHACVPYANTPRVPADVDAQCARDAPDYDGYWYETTNVRKVPLSRCRGGARPDRGAQHRCPHTPIRHGAGWWIGVVLVAGALGTACAFWYTRSGDAPTLGALRLDEHAAYRDAREQLGLLRHFALGLASLAWARILEAAERIPAVRSWRTRHAGRPFSSYHMLSTDEDAEMLHDYDSDELPPP</sequence>
<dbReference type="PRINTS" id="PR00404">
    <property type="entry name" value="MADSDOMAIN"/>
</dbReference>
<keyword evidence="14" id="KW-1185">Reference proteome</keyword>
<dbReference type="InterPro" id="IPR002100">
    <property type="entry name" value="TF_MADSbox"/>
</dbReference>
<feature type="region of interest" description="Disordered" evidence="10">
    <location>
        <begin position="82"/>
        <end position="102"/>
    </location>
</feature>
<evidence type="ECO:0000256" key="8">
    <source>
        <dbReference type="ARBA" id="ARBA00023180"/>
    </source>
</evidence>
<feature type="compositionally biased region" description="Pro residues" evidence="10">
    <location>
        <begin position="267"/>
        <end position="279"/>
    </location>
</feature>
<evidence type="ECO:0000256" key="3">
    <source>
        <dbReference type="ARBA" id="ARBA00022737"/>
    </source>
</evidence>
<dbReference type="EMBL" id="CP119954">
    <property type="protein sequence ID" value="WFC96602.1"/>
    <property type="molecule type" value="Genomic_DNA"/>
</dbReference>
<dbReference type="Gene3D" id="3.30.60.270">
    <property type="match status" value="2"/>
</dbReference>
<keyword evidence="11" id="KW-0812">Transmembrane</keyword>
<evidence type="ECO:0000313" key="13">
    <source>
        <dbReference type="EMBL" id="WFC96602.1"/>
    </source>
</evidence>
<keyword evidence="4" id="KW-0805">Transcription regulation</keyword>
<dbReference type="GO" id="GO:0006895">
    <property type="term" value="P:Golgi to endosome transport"/>
    <property type="evidence" value="ECO:0007669"/>
    <property type="project" value="TreeGrafter"/>
</dbReference>
<evidence type="ECO:0000256" key="11">
    <source>
        <dbReference type="SAM" id="Phobius"/>
    </source>
</evidence>
<dbReference type="GO" id="GO:0016020">
    <property type="term" value="C:membrane"/>
    <property type="evidence" value="ECO:0007669"/>
    <property type="project" value="UniProtKB-SubCell"/>
</dbReference>
<comment type="subcellular location">
    <subcellularLocation>
        <location evidence="2">Membrane</location>
    </subcellularLocation>
    <subcellularLocation>
        <location evidence="1">Nucleus</location>
    </subcellularLocation>
</comment>
<dbReference type="GO" id="GO:0046983">
    <property type="term" value="F:protein dimerization activity"/>
    <property type="evidence" value="ECO:0007669"/>
    <property type="project" value="InterPro"/>
</dbReference>
<evidence type="ECO:0000259" key="12">
    <source>
        <dbReference type="PROSITE" id="PS50066"/>
    </source>
</evidence>
<feature type="region of interest" description="Disordered" evidence="10">
    <location>
        <begin position="239"/>
        <end position="346"/>
    </location>
</feature>
<keyword evidence="6 11" id="KW-0472">Membrane</keyword>
<keyword evidence="7" id="KW-0804">Transcription</keyword>
<dbReference type="SMART" id="SM00602">
    <property type="entry name" value="VPS10"/>
    <property type="match status" value="2"/>
</dbReference>
<evidence type="ECO:0000256" key="4">
    <source>
        <dbReference type="ARBA" id="ARBA00023015"/>
    </source>
</evidence>
<dbReference type="InterPro" id="IPR050310">
    <property type="entry name" value="VPS10-sortilin"/>
</dbReference>
<dbReference type="Proteomes" id="UP001216638">
    <property type="component" value="Chromosome 4"/>
</dbReference>
<dbReference type="GO" id="GO:0005829">
    <property type="term" value="C:cytosol"/>
    <property type="evidence" value="ECO:0007669"/>
    <property type="project" value="GOC"/>
</dbReference>
<dbReference type="InterPro" id="IPR036879">
    <property type="entry name" value="TF_MADSbox_sf"/>
</dbReference>
<evidence type="ECO:0000256" key="9">
    <source>
        <dbReference type="ARBA" id="ARBA00023242"/>
    </source>
</evidence>
<dbReference type="SUPFAM" id="SSF55455">
    <property type="entry name" value="SRF-like"/>
    <property type="match status" value="1"/>
</dbReference>
<keyword evidence="11" id="KW-1133">Transmembrane helix</keyword>
<reference evidence="13" key="1">
    <citation type="submission" date="2023-03" db="EMBL/GenBank/DDBJ databases">
        <title>Mating type loci evolution in Malassezia.</title>
        <authorList>
            <person name="Coelho M.A."/>
        </authorList>
    </citation>
    <scope>NUCLEOTIDE SEQUENCE</scope>
    <source>
        <strain evidence="13">CBS 14135</strain>
    </source>
</reference>
<dbReference type="Pfam" id="PF15901">
    <property type="entry name" value="Sortilin_C"/>
    <property type="match status" value="2"/>
</dbReference>
<dbReference type="InterPro" id="IPR015943">
    <property type="entry name" value="WD40/YVTN_repeat-like_dom_sf"/>
</dbReference>
<dbReference type="Gene3D" id="2.130.10.10">
    <property type="entry name" value="YVTN repeat-like/Quinoprotein amine dehydrogenase"/>
    <property type="match status" value="2"/>
</dbReference>
<keyword evidence="8" id="KW-0325">Glycoprotein</keyword>
<dbReference type="InterPro" id="IPR031778">
    <property type="entry name" value="Sortilin_N"/>
</dbReference>
<dbReference type="GO" id="GO:0045944">
    <property type="term" value="P:positive regulation of transcription by RNA polymerase II"/>
    <property type="evidence" value="ECO:0007669"/>
    <property type="project" value="UniProtKB-ARBA"/>
</dbReference>
<dbReference type="PANTHER" id="PTHR12106:SF27">
    <property type="entry name" value="SORTILIN-RELATED RECEPTOR"/>
    <property type="match status" value="1"/>
</dbReference>
<dbReference type="GO" id="GO:0006896">
    <property type="term" value="P:Golgi to vacuole transport"/>
    <property type="evidence" value="ECO:0007669"/>
    <property type="project" value="TreeGrafter"/>
</dbReference>
<dbReference type="Pfam" id="PF15902">
    <property type="entry name" value="Sortilin-Vps10"/>
    <property type="match status" value="2"/>
</dbReference>
<accession>A0AAF0IPS6</accession>
<dbReference type="Gene3D" id="2.10.70.80">
    <property type="match status" value="2"/>
</dbReference>
<evidence type="ECO:0000256" key="5">
    <source>
        <dbReference type="ARBA" id="ARBA00023125"/>
    </source>
</evidence>
<dbReference type="GO" id="GO:0006623">
    <property type="term" value="P:protein targeting to vacuole"/>
    <property type="evidence" value="ECO:0007669"/>
    <property type="project" value="TreeGrafter"/>
</dbReference>
<gene>
    <name evidence="13" type="primary">VPS10</name>
    <name evidence="13" type="ORF">MBRA1_003263</name>
</gene>
<dbReference type="PROSITE" id="PS00350">
    <property type="entry name" value="MADS_BOX_1"/>
    <property type="match status" value="1"/>
</dbReference>
<dbReference type="GO" id="GO:0005634">
    <property type="term" value="C:nucleus"/>
    <property type="evidence" value="ECO:0007669"/>
    <property type="project" value="UniProtKB-SubCell"/>
</dbReference>
<evidence type="ECO:0000313" key="14">
    <source>
        <dbReference type="Proteomes" id="UP001216638"/>
    </source>
</evidence>
<proteinExistence type="predicted"/>
<evidence type="ECO:0000256" key="1">
    <source>
        <dbReference type="ARBA" id="ARBA00004123"/>
    </source>
</evidence>
<keyword evidence="9" id="KW-0539">Nucleus</keyword>